<reference evidence="1" key="1">
    <citation type="submission" date="2022-02" db="EMBL/GenBank/DDBJ databases">
        <title>Plant Genome Project.</title>
        <authorList>
            <person name="Zhang R.-G."/>
        </authorList>
    </citation>
    <scope>NUCLEOTIDE SEQUENCE</scope>
    <source>
        <strain evidence="1">AT1</strain>
    </source>
</reference>
<keyword evidence="2" id="KW-1185">Reference proteome</keyword>
<protein>
    <submittedName>
        <fullName evidence="1">Uncharacterized protein</fullName>
    </submittedName>
</protein>
<comment type="caution">
    <text evidence="1">The sequence shown here is derived from an EMBL/GenBank/DDBJ whole genome shotgun (WGS) entry which is preliminary data.</text>
</comment>
<accession>A0ACC0LAM5</accession>
<proteinExistence type="predicted"/>
<evidence type="ECO:0000313" key="2">
    <source>
        <dbReference type="Proteomes" id="UP001062846"/>
    </source>
</evidence>
<name>A0ACC0LAM5_RHOML</name>
<organism evidence="1 2">
    <name type="scientific">Rhododendron molle</name>
    <name type="common">Chinese azalea</name>
    <name type="synonym">Azalea mollis</name>
    <dbReference type="NCBI Taxonomy" id="49168"/>
    <lineage>
        <taxon>Eukaryota</taxon>
        <taxon>Viridiplantae</taxon>
        <taxon>Streptophyta</taxon>
        <taxon>Embryophyta</taxon>
        <taxon>Tracheophyta</taxon>
        <taxon>Spermatophyta</taxon>
        <taxon>Magnoliopsida</taxon>
        <taxon>eudicotyledons</taxon>
        <taxon>Gunneridae</taxon>
        <taxon>Pentapetalae</taxon>
        <taxon>asterids</taxon>
        <taxon>Ericales</taxon>
        <taxon>Ericaceae</taxon>
        <taxon>Ericoideae</taxon>
        <taxon>Rhodoreae</taxon>
        <taxon>Rhododendron</taxon>
    </lineage>
</organism>
<sequence>MSWSDLPKELLAPVAIESPRHNRAPWFPRHMKDWRSASWTASAKIESSRHCEPWLAFAEGNPQTQLGNVSAQTQYSINIHELEESACLASNHGWLLLFNEGSIFFSCPFSRLKIELPDFPHLEISDHVAVFLAPPTSKNCTLCVINRKDELKIWV</sequence>
<evidence type="ECO:0000313" key="1">
    <source>
        <dbReference type="EMBL" id="KAI8525764.1"/>
    </source>
</evidence>
<dbReference type="Proteomes" id="UP001062846">
    <property type="component" value="Chromosome 13"/>
</dbReference>
<gene>
    <name evidence="1" type="ORF">RHMOL_Rhmol13G0255300</name>
</gene>
<dbReference type="EMBL" id="CM046400">
    <property type="protein sequence ID" value="KAI8525764.1"/>
    <property type="molecule type" value="Genomic_DNA"/>
</dbReference>